<feature type="region of interest" description="Disordered" evidence="1">
    <location>
        <begin position="49"/>
        <end position="82"/>
    </location>
</feature>
<evidence type="ECO:0000313" key="3">
    <source>
        <dbReference type="Proteomes" id="UP000244005"/>
    </source>
</evidence>
<gene>
    <name evidence="2" type="ORF">MARPO_0013s0113</name>
</gene>
<dbReference type="EMBL" id="KZ772685">
    <property type="protein sequence ID" value="PTQ45889.1"/>
    <property type="molecule type" value="Genomic_DNA"/>
</dbReference>
<organism evidence="2 3">
    <name type="scientific">Marchantia polymorpha</name>
    <name type="common">Common liverwort</name>
    <name type="synonym">Marchantia aquatica</name>
    <dbReference type="NCBI Taxonomy" id="3197"/>
    <lineage>
        <taxon>Eukaryota</taxon>
        <taxon>Viridiplantae</taxon>
        <taxon>Streptophyta</taxon>
        <taxon>Embryophyta</taxon>
        <taxon>Marchantiophyta</taxon>
        <taxon>Marchantiopsida</taxon>
        <taxon>Marchantiidae</taxon>
        <taxon>Marchantiales</taxon>
        <taxon>Marchantiaceae</taxon>
        <taxon>Marchantia</taxon>
    </lineage>
</organism>
<sequence length="82" mass="9030">MCRPTEAITIVGNAQTANLISTEIEKSILRQVVRDNTRHWILLLGGCLEKPQDTGDHSSGDLRKSSKTVKQRSHGAEKDSDS</sequence>
<evidence type="ECO:0000256" key="1">
    <source>
        <dbReference type="SAM" id="MobiDB-lite"/>
    </source>
</evidence>
<protein>
    <submittedName>
        <fullName evidence="2">Uncharacterized protein</fullName>
    </submittedName>
</protein>
<proteinExistence type="predicted"/>
<keyword evidence="3" id="KW-1185">Reference proteome</keyword>
<dbReference type="AlphaFoldDB" id="A0A2R6XII7"/>
<dbReference type="Proteomes" id="UP000244005">
    <property type="component" value="Unassembled WGS sequence"/>
</dbReference>
<feature type="compositionally biased region" description="Basic and acidic residues" evidence="1">
    <location>
        <begin position="50"/>
        <end position="64"/>
    </location>
</feature>
<dbReference type="Gramene" id="Mp8g06790.1">
    <property type="protein sequence ID" value="Mp8g06790.1.cds"/>
    <property type="gene ID" value="Mp8g06790"/>
</dbReference>
<reference evidence="3" key="1">
    <citation type="journal article" date="2017" name="Cell">
        <title>Insights into land plant evolution garnered from the Marchantia polymorpha genome.</title>
        <authorList>
            <person name="Bowman J.L."/>
            <person name="Kohchi T."/>
            <person name="Yamato K.T."/>
            <person name="Jenkins J."/>
            <person name="Shu S."/>
            <person name="Ishizaki K."/>
            <person name="Yamaoka S."/>
            <person name="Nishihama R."/>
            <person name="Nakamura Y."/>
            <person name="Berger F."/>
            <person name="Adam C."/>
            <person name="Aki S.S."/>
            <person name="Althoff F."/>
            <person name="Araki T."/>
            <person name="Arteaga-Vazquez M.A."/>
            <person name="Balasubrmanian S."/>
            <person name="Barry K."/>
            <person name="Bauer D."/>
            <person name="Boehm C.R."/>
            <person name="Briginshaw L."/>
            <person name="Caballero-Perez J."/>
            <person name="Catarino B."/>
            <person name="Chen F."/>
            <person name="Chiyoda S."/>
            <person name="Chovatia M."/>
            <person name="Davies K.M."/>
            <person name="Delmans M."/>
            <person name="Demura T."/>
            <person name="Dierschke T."/>
            <person name="Dolan L."/>
            <person name="Dorantes-Acosta A.E."/>
            <person name="Eklund D.M."/>
            <person name="Florent S.N."/>
            <person name="Flores-Sandoval E."/>
            <person name="Fujiyama A."/>
            <person name="Fukuzawa H."/>
            <person name="Galik B."/>
            <person name="Grimanelli D."/>
            <person name="Grimwood J."/>
            <person name="Grossniklaus U."/>
            <person name="Hamada T."/>
            <person name="Haseloff J."/>
            <person name="Hetherington A.J."/>
            <person name="Higo A."/>
            <person name="Hirakawa Y."/>
            <person name="Hundley H.N."/>
            <person name="Ikeda Y."/>
            <person name="Inoue K."/>
            <person name="Inoue S.I."/>
            <person name="Ishida S."/>
            <person name="Jia Q."/>
            <person name="Kakita M."/>
            <person name="Kanazawa T."/>
            <person name="Kawai Y."/>
            <person name="Kawashima T."/>
            <person name="Kennedy M."/>
            <person name="Kinose K."/>
            <person name="Kinoshita T."/>
            <person name="Kohara Y."/>
            <person name="Koide E."/>
            <person name="Komatsu K."/>
            <person name="Kopischke S."/>
            <person name="Kubo M."/>
            <person name="Kyozuka J."/>
            <person name="Lagercrantz U."/>
            <person name="Lin S.S."/>
            <person name="Lindquist E."/>
            <person name="Lipzen A.M."/>
            <person name="Lu C.W."/>
            <person name="De Luna E."/>
            <person name="Martienssen R.A."/>
            <person name="Minamino N."/>
            <person name="Mizutani M."/>
            <person name="Mizutani M."/>
            <person name="Mochizuki N."/>
            <person name="Monte I."/>
            <person name="Mosher R."/>
            <person name="Nagasaki H."/>
            <person name="Nakagami H."/>
            <person name="Naramoto S."/>
            <person name="Nishitani K."/>
            <person name="Ohtani M."/>
            <person name="Okamoto T."/>
            <person name="Okumura M."/>
            <person name="Phillips J."/>
            <person name="Pollak B."/>
            <person name="Reinders A."/>
            <person name="Rovekamp M."/>
            <person name="Sano R."/>
            <person name="Sawa S."/>
            <person name="Schmid M.W."/>
            <person name="Shirakawa M."/>
            <person name="Solano R."/>
            <person name="Spunde A."/>
            <person name="Suetsugu N."/>
            <person name="Sugano S."/>
            <person name="Sugiyama A."/>
            <person name="Sun R."/>
            <person name="Suzuki Y."/>
            <person name="Takenaka M."/>
            <person name="Takezawa D."/>
            <person name="Tomogane H."/>
            <person name="Tsuzuki M."/>
            <person name="Ueda T."/>
            <person name="Umeda M."/>
            <person name="Ward J.M."/>
            <person name="Watanabe Y."/>
            <person name="Yazaki K."/>
            <person name="Yokoyama R."/>
            <person name="Yoshitake Y."/>
            <person name="Yotsui I."/>
            <person name="Zachgo S."/>
            <person name="Schmutz J."/>
        </authorList>
    </citation>
    <scope>NUCLEOTIDE SEQUENCE [LARGE SCALE GENOMIC DNA]</scope>
    <source>
        <strain evidence="3">Tak-1</strain>
    </source>
</reference>
<accession>A0A2R6XII7</accession>
<evidence type="ECO:0000313" key="2">
    <source>
        <dbReference type="EMBL" id="PTQ45889.1"/>
    </source>
</evidence>
<name>A0A2R6XII7_MARPO</name>